<feature type="domain" description="Acyl-ACP thioesterase-like C-terminal" evidence="9">
    <location>
        <begin position="160"/>
        <end position="226"/>
    </location>
</feature>
<evidence type="ECO:0000313" key="11">
    <source>
        <dbReference type="Proteomes" id="UP001442364"/>
    </source>
</evidence>
<organism evidence="10 11">
    <name type="scientific">[Lactobacillus] rogosae</name>
    <dbReference type="NCBI Taxonomy" id="706562"/>
    <lineage>
        <taxon>Bacteria</taxon>
        <taxon>Bacillati</taxon>
        <taxon>Bacillota</taxon>
        <taxon>Clostridia</taxon>
        <taxon>Lachnospirales</taxon>
        <taxon>Lachnospiraceae</taxon>
        <taxon>Lachnospira</taxon>
    </lineage>
</organism>
<evidence type="ECO:0000259" key="8">
    <source>
        <dbReference type="Pfam" id="PF01643"/>
    </source>
</evidence>
<dbReference type="PANTHER" id="PTHR31727:SF6">
    <property type="entry name" value="OLEOYL-ACYL CARRIER PROTEIN THIOESTERASE 1, CHLOROPLASTIC"/>
    <property type="match status" value="1"/>
</dbReference>
<evidence type="ECO:0000256" key="4">
    <source>
        <dbReference type="ARBA" id="ARBA00022832"/>
    </source>
</evidence>
<keyword evidence="11" id="KW-1185">Reference proteome</keyword>
<feature type="domain" description="Acyl-ACP thioesterase N-terminal hotdog" evidence="8">
    <location>
        <begin position="2"/>
        <end position="123"/>
    </location>
</feature>
<keyword evidence="7" id="KW-0275">Fatty acid biosynthesis</keyword>
<gene>
    <name evidence="10" type="ORF">WMO14_09270</name>
</gene>
<protein>
    <submittedName>
        <fullName evidence="10">Acyl-ACP thioesterase domain-containing protein</fullName>
    </submittedName>
</protein>
<evidence type="ECO:0000256" key="1">
    <source>
        <dbReference type="ARBA" id="ARBA00006500"/>
    </source>
</evidence>
<evidence type="ECO:0000256" key="7">
    <source>
        <dbReference type="ARBA" id="ARBA00023160"/>
    </source>
</evidence>
<keyword evidence="5" id="KW-0809">Transit peptide</keyword>
<dbReference type="RefSeq" id="WP_349153719.1">
    <property type="nucleotide sequence ID" value="NZ_JBBMER010000006.1"/>
</dbReference>
<keyword evidence="4" id="KW-0276">Fatty acid metabolism</keyword>
<keyword evidence="6" id="KW-0443">Lipid metabolism</keyword>
<evidence type="ECO:0000259" key="9">
    <source>
        <dbReference type="Pfam" id="PF20791"/>
    </source>
</evidence>
<dbReference type="Gene3D" id="3.10.129.10">
    <property type="entry name" value="Hotdog Thioesterase"/>
    <property type="match status" value="1"/>
</dbReference>
<dbReference type="PANTHER" id="PTHR31727">
    <property type="entry name" value="OLEOYL-ACYL CARRIER PROTEIN THIOESTERASE 1, CHLOROPLASTIC"/>
    <property type="match status" value="1"/>
</dbReference>
<comment type="similarity">
    <text evidence="1">Belongs to the acyl-ACP thioesterase family.</text>
</comment>
<dbReference type="EMBL" id="JBBMER010000006">
    <property type="protein sequence ID" value="MEQ2380069.1"/>
    <property type="molecule type" value="Genomic_DNA"/>
</dbReference>
<proteinExistence type="inferred from homology"/>
<sequence length="248" mass="29180">MIYKERYKVELEDIGRENKIDNKRIVTIMEDIAGSHSDKVGLGVSASAINKKAWILLDWKIKILKRPAYNEYIDASTWSRKSDRLCAFRDFELYDQNGELCAIGTSRWLYMDLVRRRPIILDNKMNDIYGTETEKNVFDEEIKKIELPDLDNLPDNIMVTEKPYLIQRRDIDINGHLHNVSYLEAALEAVPEDIYKNVDFNYIRIEYKKEIMQNDNIKIKCLTDNNYNCLVIFETDNKMNAVVELKLL</sequence>
<dbReference type="InterPro" id="IPR049427">
    <property type="entry name" value="Acyl-ACP_TE_C"/>
</dbReference>
<dbReference type="Pfam" id="PF01643">
    <property type="entry name" value="Acyl-ACP_TE"/>
    <property type="match status" value="1"/>
</dbReference>
<evidence type="ECO:0000256" key="6">
    <source>
        <dbReference type="ARBA" id="ARBA00023098"/>
    </source>
</evidence>
<name>A0ABV1BWE8_9FIRM</name>
<dbReference type="Pfam" id="PF20791">
    <property type="entry name" value="Acyl-ACP_TE_C"/>
    <property type="match status" value="1"/>
</dbReference>
<keyword evidence="2" id="KW-0444">Lipid biosynthesis</keyword>
<keyword evidence="3" id="KW-0378">Hydrolase</keyword>
<dbReference type="InterPro" id="IPR029069">
    <property type="entry name" value="HotDog_dom_sf"/>
</dbReference>
<dbReference type="InterPro" id="IPR045023">
    <property type="entry name" value="FATA/B"/>
</dbReference>
<dbReference type="Proteomes" id="UP001442364">
    <property type="component" value="Unassembled WGS sequence"/>
</dbReference>
<dbReference type="SUPFAM" id="SSF54637">
    <property type="entry name" value="Thioesterase/thiol ester dehydrase-isomerase"/>
    <property type="match status" value="2"/>
</dbReference>
<comment type="caution">
    <text evidence="10">The sequence shown here is derived from an EMBL/GenBank/DDBJ whole genome shotgun (WGS) entry which is preliminary data.</text>
</comment>
<evidence type="ECO:0000256" key="2">
    <source>
        <dbReference type="ARBA" id="ARBA00022516"/>
    </source>
</evidence>
<reference evidence="10 11" key="1">
    <citation type="submission" date="2024-03" db="EMBL/GenBank/DDBJ databases">
        <title>Human intestinal bacterial collection.</title>
        <authorList>
            <person name="Pauvert C."/>
            <person name="Hitch T.C.A."/>
            <person name="Clavel T."/>
        </authorList>
    </citation>
    <scope>NUCLEOTIDE SEQUENCE [LARGE SCALE GENOMIC DNA]</scope>
    <source>
        <strain evidence="10 11">CLA-AA-H255</strain>
    </source>
</reference>
<dbReference type="CDD" id="cd00586">
    <property type="entry name" value="4HBT"/>
    <property type="match status" value="1"/>
</dbReference>
<evidence type="ECO:0000256" key="3">
    <source>
        <dbReference type="ARBA" id="ARBA00022801"/>
    </source>
</evidence>
<evidence type="ECO:0000256" key="5">
    <source>
        <dbReference type="ARBA" id="ARBA00022946"/>
    </source>
</evidence>
<evidence type="ECO:0000313" key="10">
    <source>
        <dbReference type="EMBL" id="MEQ2380069.1"/>
    </source>
</evidence>
<dbReference type="InterPro" id="IPR002864">
    <property type="entry name" value="Acyl-ACP_thioesterase_NHD"/>
</dbReference>
<accession>A0ABV1BWE8</accession>